<dbReference type="SMART" id="SM00239">
    <property type="entry name" value="C2"/>
    <property type="match status" value="1"/>
</dbReference>
<sequence>MECRKFEIIIVSADNLPDVRSIGRMKVYAEVSINGEPDTSMRTTVDTDGETNPRWNFPVEYMIDEASLQNPELVVGVKLYCERTLGDRYIGEVNLSVKALFDHRPRVENVLSFSVDVAEGGKLNILYSFGNMFMVPKPSLGKKVLDAGLKVMVQGTLFFLT</sequence>
<dbReference type="Proteomes" id="UP000298416">
    <property type="component" value="Unassembled WGS sequence"/>
</dbReference>
<protein>
    <recommendedName>
        <fullName evidence="1">C2 domain-containing protein</fullName>
    </recommendedName>
</protein>
<dbReference type="InterPro" id="IPR000008">
    <property type="entry name" value="C2_dom"/>
</dbReference>
<dbReference type="Gene3D" id="2.60.40.150">
    <property type="entry name" value="C2 domain"/>
    <property type="match status" value="1"/>
</dbReference>
<gene>
    <name evidence="2" type="ORF">SASPL_150149</name>
</gene>
<evidence type="ECO:0000313" key="3">
    <source>
        <dbReference type="Proteomes" id="UP000298416"/>
    </source>
</evidence>
<keyword evidence="3" id="KW-1185">Reference proteome</keyword>
<dbReference type="GO" id="GO:0006952">
    <property type="term" value="P:defense response"/>
    <property type="evidence" value="ECO:0007669"/>
    <property type="project" value="InterPro"/>
</dbReference>
<proteinExistence type="predicted"/>
<dbReference type="InterPro" id="IPR044750">
    <property type="entry name" value="C2_SRC2/BAP"/>
</dbReference>
<dbReference type="CDD" id="cd04051">
    <property type="entry name" value="C2_SRC2_like"/>
    <property type="match status" value="1"/>
</dbReference>
<dbReference type="PROSITE" id="PS50004">
    <property type="entry name" value="C2"/>
    <property type="match status" value="1"/>
</dbReference>
<organism evidence="2">
    <name type="scientific">Salvia splendens</name>
    <name type="common">Scarlet sage</name>
    <dbReference type="NCBI Taxonomy" id="180675"/>
    <lineage>
        <taxon>Eukaryota</taxon>
        <taxon>Viridiplantae</taxon>
        <taxon>Streptophyta</taxon>
        <taxon>Embryophyta</taxon>
        <taxon>Tracheophyta</taxon>
        <taxon>Spermatophyta</taxon>
        <taxon>Magnoliopsida</taxon>
        <taxon>eudicotyledons</taxon>
        <taxon>Gunneridae</taxon>
        <taxon>Pentapetalae</taxon>
        <taxon>asterids</taxon>
        <taxon>lamiids</taxon>
        <taxon>Lamiales</taxon>
        <taxon>Lamiaceae</taxon>
        <taxon>Nepetoideae</taxon>
        <taxon>Mentheae</taxon>
        <taxon>Salviinae</taxon>
        <taxon>Salvia</taxon>
        <taxon>Salvia subgen. Calosphace</taxon>
        <taxon>core Calosphace</taxon>
    </lineage>
</organism>
<reference evidence="2" key="1">
    <citation type="submission" date="2018-01" db="EMBL/GenBank/DDBJ databases">
        <authorList>
            <person name="Mao J.F."/>
        </authorList>
    </citation>
    <scope>NUCLEOTIDE SEQUENCE</scope>
    <source>
        <strain evidence="2">Huo1</strain>
        <tissue evidence="2">Leaf</tissue>
    </source>
</reference>
<name>A0A8X8W5L2_SALSN</name>
<evidence type="ECO:0000259" key="1">
    <source>
        <dbReference type="PROSITE" id="PS50004"/>
    </source>
</evidence>
<comment type="caution">
    <text evidence="2">The sequence shown here is derived from an EMBL/GenBank/DDBJ whole genome shotgun (WGS) entry which is preliminary data.</text>
</comment>
<feature type="domain" description="C2" evidence="1">
    <location>
        <begin position="1"/>
        <end position="111"/>
    </location>
</feature>
<dbReference type="AlphaFoldDB" id="A0A8X8W5L2"/>
<dbReference type="EMBL" id="PNBA02000020">
    <property type="protein sequence ID" value="KAG6388717.1"/>
    <property type="molecule type" value="Genomic_DNA"/>
</dbReference>
<dbReference type="PANTHER" id="PTHR32246">
    <property type="entry name" value="INGRESSION PROTEIN FIC1"/>
    <property type="match status" value="1"/>
</dbReference>
<dbReference type="Pfam" id="PF00168">
    <property type="entry name" value="C2"/>
    <property type="match status" value="1"/>
</dbReference>
<accession>A0A8X8W5L2</accession>
<dbReference type="InterPro" id="IPR035892">
    <property type="entry name" value="C2_domain_sf"/>
</dbReference>
<dbReference type="SUPFAM" id="SSF49562">
    <property type="entry name" value="C2 domain (Calcium/lipid-binding domain, CaLB)"/>
    <property type="match status" value="1"/>
</dbReference>
<reference evidence="2" key="2">
    <citation type="submission" date="2020-08" db="EMBL/GenBank/DDBJ databases">
        <title>Plant Genome Project.</title>
        <authorList>
            <person name="Zhang R.-G."/>
        </authorList>
    </citation>
    <scope>NUCLEOTIDE SEQUENCE</scope>
    <source>
        <strain evidence="2">Huo1</strain>
        <tissue evidence="2">Leaf</tissue>
    </source>
</reference>
<evidence type="ECO:0000313" key="2">
    <source>
        <dbReference type="EMBL" id="KAG6388717.1"/>
    </source>
</evidence>
<dbReference type="PANTHER" id="PTHR32246:SF22">
    <property type="entry name" value="C2 DOMAIN-CONTAINING PROTEIN"/>
    <property type="match status" value="1"/>
</dbReference>